<sequence>MVQVRQLMEEQQFGYQYPMSPLLSPRKVPLEDLILHLVYRSDPTAAAVRTPRL</sequence>
<evidence type="ECO:0000313" key="2">
    <source>
        <dbReference type="Proteomes" id="UP000250235"/>
    </source>
</evidence>
<reference evidence="1 2" key="1">
    <citation type="journal article" date="2015" name="Proc. Natl. Acad. Sci. U.S.A.">
        <title>The resurrection genome of Boea hygrometrica: A blueprint for survival of dehydration.</title>
        <authorList>
            <person name="Xiao L."/>
            <person name="Yang G."/>
            <person name="Zhang L."/>
            <person name="Yang X."/>
            <person name="Zhao S."/>
            <person name="Ji Z."/>
            <person name="Zhou Q."/>
            <person name="Hu M."/>
            <person name="Wang Y."/>
            <person name="Chen M."/>
            <person name="Xu Y."/>
            <person name="Jin H."/>
            <person name="Xiao X."/>
            <person name="Hu G."/>
            <person name="Bao F."/>
            <person name="Hu Y."/>
            <person name="Wan P."/>
            <person name="Li L."/>
            <person name="Deng X."/>
            <person name="Kuang T."/>
            <person name="Xiang C."/>
            <person name="Zhu J.K."/>
            <person name="Oliver M.J."/>
            <person name="He Y."/>
        </authorList>
    </citation>
    <scope>NUCLEOTIDE SEQUENCE [LARGE SCALE GENOMIC DNA]</scope>
    <source>
        <strain evidence="2">cv. XS01</strain>
    </source>
</reference>
<evidence type="ECO:0000313" key="1">
    <source>
        <dbReference type="EMBL" id="KZV45779.1"/>
    </source>
</evidence>
<name>A0A2Z7CM37_9LAMI</name>
<proteinExistence type="predicted"/>
<keyword evidence="2" id="KW-1185">Reference proteome</keyword>
<accession>A0A2Z7CM37</accession>
<protein>
    <submittedName>
        <fullName evidence="1">Uncharacterized protein</fullName>
    </submittedName>
</protein>
<gene>
    <name evidence="1" type="ORF">F511_39982</name>
</gene>
<organism evidence="1 2">
    <name type="scientific">Dorcoceras hygrometricum</name>
    <dbReference type="NCBI Taxonomy" id="472368"/>
    <lineage>
        <taxon>Eukaryota</taxon>
        <taxon>Viridiplantae</taxon>
        <taxon>Streptophyta</taxon>
        <taxon>Embryophyta</taxon>
        <taxon>Tracheophyta</taxon>
        <taxon>Spermatophyta</taxon>
        <taxon>Magnoliopsida</taxon>
        <taxon>eudicotyledons</taxon>
        <taxon>Gunneridae</taxon>
        <taxon>Pentapetalae</taxon>
        <taxon>asterids</taxon>
        <taxon>lamiids</taxon>
        <taxon>Lamiales</taxon>
        <taxon>Gesneriaceae</taxon>
        <taxon>Didymocarpoideae</taxon>
        <taxon>Trichosporeae</taxon>
        <taxon>Loxocarpinae</taxon>
        <taxon>Dorcoceras</taxon>
    </lineage>
</organism>
<dbReference type="EMBL" id="KQ995817">
    <property type="protein sequence ID" value="KZV45779.1"/>
    <property type="molecule type" value="Genomic_DNA"/>
</dbReference>
<dbReference type="Proteomes" id="UP000250235">
    <property type="component" value="Unassembled WGS sequence"/>
</dbReference>
<dbReference type="AlphaFoldDB" id="A0A2Z7CM37"/>